<evidence type="ECO:0008006" key="3">
    <source>
        <dbReference type="Google" id="ProtNLM"/>
    </source>
</evidence>
<evidence type="ECO:0000313" key="2">
    <source>
        <dbReference type="Proteomes" id="UP000215244"/>
    </source>
</evidence>
<dbReference type="InterPro" id="IPR042216">
    <property type="entry name" value="MitoNEET_CISD"/>
</dbReference>
<dbReference type="AlphaFoldDB" id="A0A223V3I9"/>
<protein>
    <recommendedName>
        <fullName evidence="3">Iron-binding zinc finger CDGSH type domain-containing protein</fullName>
    </recommendedName>
</protein>
<dbReference type="Proteomes" id="UP000215244">
    <property type="component" value="Chromosome"/>
</dbReference>
<organism evidence="1 2">
    <name type="scientific">Maribacter cobaltidurans</name>
    <dbReference type="NCBI Taxonomy" id="1178778"/>
    <lineage>
        <taxon>Bacteria</taxon>
        <taxon>Pseudomonadati</taxon>
        <taxon>Bacteroidota</taxon>
        <taxon>Flavobacteriia</taxon>
        <taxon>Flavobacteriales</taxon>
        <taxon>Flavobacteriaceae</taxon>
        <taxon>Maribacter</taxon>
    </lineage>
</organism>
<proteinExistence type="predicted"/>
<dbReference type="KEGG" id="marb:CJ263_06785"/>
<accession>A0A223V3I9</accession>
<dbReference type="EMBL" id="CP022957">
    <property type="protein sequence ID" value="ASV29951.1"/>
    <property type="molecule type" value="Genomic_DNA"/>
</dbReference>
<gene>
    <name evidence="1" type="ORF">CJ263_06785</name>
</gene>
<reference evidence="1 2" key="1">
    <citation type="submission" date="2017-08" db="EMBL/GenBank/DDBJ databases">
        <title>The complete genome sequence of Maribacter sp. B1, isolated from deep-sea sediment.</title>
        <authorList>
            <person name="Wu Y.-H."/>
            <person name="Cheng H."/>
            <person name="Xu X.-W."/>
        </authorList>
    </citation>
    <scope>NUCLEOTIDE SEQUENCE [LARGE SCALE GENOMIC DNA]</scope>
    <source>
        <strain evidence="1 2">B1</strain>
    </source>
</reference>
<evidence type="ECO:0000313" key="1">
    <source>
        <dbReference type="EMBL" id="ASV29951.1"/>
    </source>
</evidence>
<keyword evidence="2" id="KW-1185">Reference proteome</keyword>
<dbReference type="Gene3D" id="3.40.5.90">
    <property type="entry name" value="CDGSH iron-sulfur domain, mitoNEET-type"/>
    <property type="match status" value="1"/>
</dbReference>
<sequence>MDEEIRKKYWCTCRENSIQPYYDGMHKRTYSVLPDVEITEDQKVELCGCNQTAKGAFCDGSYTKL</sequence>
<name>A0A223V3I9_9FLAO</name>